<evidence type="ECO:0000256" key="9">
    <source>
        <dbReference type="ARBA" id="ARBA00023134"/>
    </source>
</evidence>
<keyword evidence="1" id="KW-0963">Cytoplasm</keyword>
<protein>
    <submittedName>
        <fullName evidence="13">Unannotated protein</fullName>
    </submittedName>
</protein>
<dbReference type="GO" id="GO:0046872">
    <property type="term" value="F:metal ion binding"/>
    <property type="evidence" value="ECO:0007669"/>
    <property type="project" value="UniProtKB-KW"/>
</dbReference>
<keyword evidence="3" id="KW-0479">Metal-binding</keyword>
<evidence type="ECO:0000256" key="4">
    <source>
        <dbReference type="ARBA" id="ARBA00022730"/>
    </source>
</evidence>
<evidence type="ECO:0000256" key="1">
    <source>
        <dbReference type="ARBA" id="ARBA00022490"/>
    </source>
</evidence>
<evidence type="ECO:0000256" key="6">
    <source>
        <dbReference type="ARBA" id="ARBA00022801"/>
    </source>
</evidence>
<dbReference type="CDD" id="cd01854">
    <property type="entry name" value="YjeQ_EngC"/>
    <property type="match status" value="1"/>
</dbReference>
<dbReference type="InterPro" id="IPR010914">
    <property type="entry name" value="RsgA_GTPase_dom"/>
</dbReference>
<dbReference type="GO" id="GO:0003924">
    <property type="term" value="F:GTPase activity"/>
    <property type="evidence" value="ECO:0007669"/>
    <property type="project" value="InterPro"/>
</dbReference>
<dbReference type="PANTHER" id="PTHR32120">
    <property type="entry name" value="SMALL RIBOSOMAL SUBUNIT BIOGENESIS GTPASE RSGA"/>
    <property type="match status" value="1"/>
</dbReference>
<organism evidence="13">
    <name type="scientific">freshwater metagenome</name>
    <dbReference type="NCBI Taxonomy" id="449393"/>
    <lineage>
        <taxon>unclassified sequences</taxon>
        <taxon>metagenomes</taxon>
        <taxon>ecological metagenomes</taxon>
    </lineage>
</organism>
<reference evidence="13" key="1">
    <citation type="submission" date="2020-05" db="EMBL/GenBank/DDBJ databases">
        <authorList>
            <person name="Chiriac C."/>
            <person name="Salcher M."/>
            <person name="Ghai R."/>
            <person name="Kavagutti S V."/>
        </authorList>
    </citation>
    <scope>NUCLEOTIDE SEQUENCE</scope>
</reference>
<feature type="region of interest" description="Disordered" evidence="10">
    <location>
        <begin position="323"/>
        <end position="345"/>
    </location>
</feature>
<keyword evidence="2" id="KW-0690">Ribosome biogenesis</keyword>
<accession>A0A6J7CWL4</accession>
<dbReference type="Pfam" id="PF03193">
    <property type="entry name" value="RsgA_GTPase"/>
    <property type="match status" value="1"/>
</dbReference>
<evidence type="ECO:0000256" key="8">
    <source>
        <dbReference type="ARBA" id="ARBA00022884"/>
    </source>
</evidence>
<name>A0A6J7CWL4_9ZZZZ</name>
<evidence type="ECO:0000256" key="10">
    <source>
        <dbReference type="SAM" id="MobiDB-lite"/>
    </source>
</evidence>
<dbReference type="GO" id="GO:0019843">
    <property type="term" value="F:rRNA binding"/>
    <property type="evidence" value="ECO:0007669"/>
    <property type="project" value="UniProtKB-KW"/>
</dbReference>
<dbReference type="EMBL" id="CAFBLP010000005">
    <property type="protein sequence ID" value="CAB4862030.1"/>
    <property type="molecule type" value="Genomic_DNA"/>
</dbReference>
<dbReference type="SUPFAM" id="SSF52540">
    <property type="entry name" value="P-loop containing nucleoside triphosphate hydrolases"/>
    <property type="match status" value="1"/>
</dbReference>
<keyword evidence="7" id="KW-0862">Zinc</keyword>
<keyword evidence="9" id="KW-0342">GTP-binding</keyword>
<evidence type="ECO:0000256" key="7">
    <source>
        <dbReference type="ARBA" id="ARBA00022833"/>
    </source>
</evidence>
<dbReference type="PROSITE" id="PS50936">
    <property type="entry name" value="ENGC_GTPASE"/>
    <property type="match status" value="1"/>
</dbReference>
<evidence type="ECO:0000256" key="5">
    <source>
        <dbReference type="ARBA" id="ARBA00022741"/>
    </source>
</evidence>
<dbReference type="Gene3D" id="3.40.50.300">
    <property type="entry name" value="P-loop containing nucleotide triphosphate hydrolases"/>
    <property type="match status" value="1"/>
</dbReference>
<dbReference type="PROSITE" id="PS51721">
    <property type="entry name" value="G_CP"/>
    <property type="match status" value="1"/>
</dbReference>
<dbReference type="Gene3D" id="1.10.40.50">
    <property type="entry name" value="Probable gtpase engc, domain 3"/>
    <property type="match status" value="1"/>
</dbReference>
<gene>
    <name evidence="13" type="ORF">UFOPK3376_00319</name>
</gene>
<keyword evidence="8" id="KW-0694">RNA-binding</keyword>
<sequence>MTDSPEAALGWTPELDAIWSAGGRIGRPGRVMRLDRGWSTVRQSIAAEPLRVRNIGIDVAVGDWVIPSADGEKVESVIDRQSAFVRRASHEGARAEAHTLAANIDVVFLVHGLNSPPNQRRLERELVLAFDSGAQPVVVLSKLDLVDDPAVVANSVATLEAVAFGVPVHAVSGVTHEGLETLRDYASVGRTIALLGASGVGKSTIINALVGDAVQRTNDVRMGDQRGRHTTTAAELVSLPTGGWLLDTPGVRAVSLWLSGQGIERAFADVFDLMDHCRFRNCKHEDEPGCAVLAAIAAGDLAAVRLHSLKRLVAEEAALEEEQRAHVRAGDRRGVHRPRTEGRFG</sequence>
<keyword evidence="5" id="KW-0547">Nucleotide-binding</keyword>
<dbReference type="GO" id="GO:0042254">
    <property type="term" value="P:ribosome biogenesis"/>
    <property type="evidence" value="ECO:0007669"/>
    <property type="project" value="UniProtKB-KW"/>
</dbReference>
<evidence type="ECO:0000313" key="13">
    <source>
        <dbReference type="EMBL" id="CAB4862030.1"/>
    </source>
</evidence>
<evidence type="ECO:0000256" key="2">
    <source>
        <dbReference type="ARBA" id="ARBA00022517"/>
    </source>
</evidence>
<dbReference type="AlphaFoldDB" id="A0A6J7CWL4"/>
<evidence type="ECO:0000256" key="3">
    <source>
        <dbReference type="ARBA" id="ARBA00022723"/>
    </source>
</evidence>
<keyword evidence="6" id="KW-0378">Hydrolase</keyword>
<evidence type="ECO:0000259" key="12">
    <source>
        <dbReference type="PROSITE" id="PS51721"/>
    </source>
</evidence>
<dbReference type="InterPro" id="IPR030378">
    <property type="entry name" value="G_CP_dom"/>
</dbReference>
<keyword evidence="4" id="KW-0699">rRNA-binding</keyword>
<proteinExistence type="inferred from homology"/>
<feature type="domain" description="CP-type G" evidence="12">
    <location>
        <begin position="93"/>
        <end position="254"/>
    </location>
</feature>
<dbReference type="HAMAP" id="MF_01820">
    <property type="entry name" value="GTPase_RsgA"/>
    <property type="match status" value="1"/>
</dbReference>
<feature type="domain" description="EngC GTPase" evidence="11">
    <location>
        <begin position="102"/>
        <end position="252"/>
    </location>
</feature>
<dbReference type="InterPro" id="IPR004881">
    <property type="entry name" value="Ribosome_biogen_GTPase_RsgA"/>
</dbReference>
<evidence type="ECO:0000259" key="11">
    <source>
        <dbReference type="PROSITE" id="PS50936"/>
    </source>
</evidence>
<dbReference type="PANTHER" id="PTHR32120:SF10">
    <property type="entry name" value="SMALL RIBOSOMAL SUBUNIT BIOGENESIS GTPASE RSGA"/>
    <property type="match status" value="1"/>
</dbReference>
<dbReference type="InterPro" id="IPR027417">
    <property type="entry name" value="P-loop_NTPase"/>
</dbReference>
<dbReference type="GO" id="GO:0005525">
    <property type="term" value="F:GTP binding"/>
    <property type="evidence" value="ECO:0007669"/>
    <property type="project" value="UniProtKB-KW"/>
</dbReference>
<dbReference type="NCBIfam" id="TIGR00157">
    <property type="entry name" value="ribosome small subunit-dependent GTPase A"/>
    <property type="match status" value="1"/>
</dbReference>